<dbReference type="OrthoDB" id="573482at2"/>
<protein>
    <recommendedName>
        <fullName evidence="2">DED domain-containing protein</fullName>
    </recommendedName>
</protein>
<feature type="domain" description="DED" evidence="2">
    <location>
        <begin position="71"/>
        <end position="145"/>
    </location>
</feature>
<evidence type="ECO:0000313" key="3">
    <source>
        <dbReference type="EMBL" id="GCB30312.1"/>
    </source>
</evidence>
<dbReference type="SUPFAM" id="SSF47240">
    <property type="entry name" value="Ferritin-like"/>
    <property type="match status" value="1"/>
</dbReference>
<keyword evidence="4" id="KW-1185">Reference proteome</keyword>
<accession>A0A401LFN1</accession>
<dbReference type="InterPro" id="IPR009078">
    <property type="entry name" value="Ferritin-like_SF"/>
</dbReference>
<dbReference type="InterPro" id="IPR001875">
    <property type="entry name" value="DED_dom"/>
</dbReference>
<dbReference type="PROSITE" id="PS50168">
    <property type="entry name" value="DED"/>
    <property type="match status" value="1"/>
</dbReference>
<dbReference type="EMBL" id="BHVZ01000014">
    <property type="protein sequence ID" value="GCB30312.1"/>
    <property type="molecule type" value="Genomic_DNA"/>
</dbReference>
<proteinExistence type="predicted"/>
<dbReference type="Proteomes" id="UP000287361">
    <property type="component" value="Unassembled WGS sequence"/>
</dbReference>
<gene>
    <name evidence="3" type="ORF">KGMB03357_19730</name>
</gene>
<feature type="compositionally biased region" description="Polar residues" evidence="1">
    <location>
        <begin position="1"/>
        <end position="11"/>
    </location>
</feature>
<sequence length="166" mass="19108">MYPYNRNTQLYHSRAKETQAEKPSLLAQDKRLEELLSLARTEATETTRKFETLLDRAELSEAGQILRTMYLDGKKHLRLLQEVGFLIFGTTPQENEACETEEATEATDTCALLEELLLAEMDDISFYRALLFAMTEADLRNAFFEILTDKQNHTVALSHLYAKYFG</sequence>
<evidence type="ECO:0000256" key="1">
    <source>
        <dbReference type="SAM" id="MobiDB-lite"/>
    </source>
</evidence>
<evidence type="ECO:0000313" key="4">
    <source>
        <dbReference type="Proteomes" id="UP000287361"/>
    </source>
</evidence>
<feature type="region of interest" description="Disordered" evidence="1">
    <location>
        <begin position="1"/>
        <end position="23"/>
    </location>
</feature>
<evidence type="ECO:0000259" key="2">
    <source>
        <dbReference type="PROSITE" id="PS50168"/>
    </source>
</evidence>
<reference evidence="3 4" key="1">
    <citation type="submission" date="2018-10" db="EMBL/GenBank/DDBJ databases">
        <title>Draft Genome Sequence of Anaerotignum sp. KCTC 15736.</title>
        <authorList>
            <person name="Choi S.H."/>
            <person name="Kim J.S."/>
            <person name="Kang S.W."/>
            <person name="Lee J.S."/>
            <person name="Park S.H."/>
        </authorList>
    </citation>
    <scope>NUCLEOTIDE SEQUENCE [LARGE SCALE GENOMIC DNA]</scope>
    <source>
        <strain evidence="3 4">KCTC 15736</strain>
    </source>
</reference>
<dbReference type="AlphaFoldDB" id="A0A401LFN1"/>
<name>A0A401LFN1_9FIRM</name>
<comment type="caution">
    <text evidence="3">The sequence shown here is derived from an EMBL/GenBank/DDBJ whole genome shotgun (WGS) entry which is preliminary data.</text>
</comment>
<organism evidence="3 4">
    <name type="scientific">Anaerotignum faecicola</name>
    <dbReference type="NCBI Taxonomy" id="2358141"/>
    <lineage>
        <taxon>Bacteria</taxon>
        <taxon>Bacillati</taxon>
        <taxon>Bacillota</taxon>
        <taxon>Clostridia</taxon>
        <taxon>Lachnospirales</taxon>
        <taxon>Anaerotignaceae</taxon>
        <taxon>Anaerotignum</taxon>
    </lineage>
</organism>